<dbReference type="Pfam" id="PF10679">
    <property type="entry name" value="DUF2491"/>
    <property type="match status" value="1"/>
</dbReference>
<dbReference type="AlphaFoldDB" id="A0A106QC12"/>
<evidence type="ECO:0000313" key="1">
    <source>
        <dbReference type="EMBL" id="KWA84214.1"/>
    </source>
</evidence>
<protein>
    <recommendedName>
        <fullName evidence="3">DUF2491 family protein</fullName>
    </recommendedName>
</protein>
<gene>
    <name evidence="1" type="ORF">WL29_22910</name>
</gene>
<dbReference type="RefSeq" id="WP_060192612.1">
    <property type="nucleotide sequence ID" value="NZ_LPHD01000049.1"/>
</dbReference>
<accession>A0A106QC12</accession>
<dbReference type="Proteomes" id="UP000060630">
    <property type="component" value="Unassembled WGS sequence"/>
</dbReference>
<sequence length="262" mass="28824">MSIIQLGKRIFDKRVAQAKENLNTSPRQDVGLPYGARIGSLMEVPRASFAILDGTLLKVPAAAQMQVQAVSRLRLAADPDLELYRLYTETGDRRTGAGQSFLQVLAQSGAPVEATYYQHLFRLTPTTAEEQAAYQGQGYGLGETWYNLEADQLALAGLTEEQVAALLGEATALDYRRDTPGNDEYVAPYAAVENRLDDAAGMKGQRQRLRFMPYIRTLPDGNRESLLIAFEFVETVDGAPAKAVHVDFLVGLTLEPMKLKVI</sequence>
<dbReference type="InterPro" id="IPR019621">
    <property type="entry name" value="DUF2491"/>
</dbReference>
<dbReference type="EMBL" id="LPHD01000049">
    <property type="protein sequence ID" value="KWA84214.1"/>
    <property type="molecule type" value="Genomic_DNA"/>
</dbReference>
<evidence type="ECO:0008006" key="3">
    <source>
        <dbReference type="Google" id="ProtNLM"/>
    </source>
</evidence>
<comment type="caution">
    <text evidence="1">The sequence shown here is derived from an EMBL/GenBank/DDBJ whole genome shotgun (WGS) entry which is preliminary data.</text>
</comment>
<name>A0A106QC12_9BURK</name>
<reference evidence="1 2" key="1">
    <citation type="submission" date="2015-11" db="EMBL/GenBank/DDBJ databases">
        <title>Expanding the genomic diversity of Burkholderia species for the development of highly accurate diagnostics.</title>
        <authorList>
            <person name="Sahl J."/>
            <person name="Keim P."/>
            <person name="Wagner D."/>
        </authorList>
    </citation>
    <scope>NUCLEOTIDE SEQUENCE [LARGE SCALE GENOMIC DNA]</scope>
    <source>
        <strain evidence="1 2">MSMB2087WGS</strain>
    </source>
</reference>
<proteinExistence type="predicted"/>
<evidence type="ECO:0000313" key="2">
    <source>
        <dbReference type="Proteomes" id="UP000060630"/>
    </source>
</evidence>
<organism evidence="1 2">
    <name type="scientific">Burkholderia ubonensis</name>
    <dbReference type="NCBI Taxonomy" id="101571"/>
    <lineage>
        <taxon>Bacteria</taxon>
        <taxon>Pseudomonadati</taxon>
        <taxon>Pseudomonadota</taxon>
        <taxon>Betaproteobacteria</taxon>
        <taxon>Burkholderiales</taxon>
        <taxon>Burkholderiaceae</taxon>
        <taxon>Burkholderia</taxon>
        <taxon>Burkholderia cepacia complex</taxon>
    </lineage>
</organism>